<sequence length="204" mass="21474">MNSFQDTLHSPHPSRISIYLVWSGRHITPQPGRHSSPLDIAPVARAPAASDHADLAATPSRSTGSTRSSHGTARPTSISPPIERTTHPPLRPAPPAAHAPAPPAAHAPAAAAAPAAAVGDLLARLVLGLGRVVDEQRVERQAVGQDEVADRAAANVHRVERDRVLAPGRHLDVAQRRVHLRRDRGDGAVDDGACCPSSSLSRPR</sequence>
<dbReference type="Proteomes" id="UP000319257">
    <property type="component" value="Unassembled WGS sequence"/>
</dbReference>
<feature type="region of interest" description="Disordered" evidence="1">
    <location>
        <begin position="183"/>
        <end position="204"/>
    </location>
</feature>
<organism evidence="2 3">
    <name type="scientific">Thyridium curvatum</name>
    <dbReference type="NCBI Taxonomy" id="1093900"/>
    <lineage>
        <taxon>Eukaryota</taxon>
        <taxon>Fungi</taxon>
        <taxon>Dikarya</taxon>
        <taxon>Ascomycota</taxon>
        <taxon>Pezizomycotina</taxon>
        <taxon>Sordariomycetes</taxon>
        <taxon>Sordariomycetidae</taxon>
        <taxon>Thyridiales</taxon>
        <taxon>Thyridiaceae</taxon>
        <taxon>Thyridium</taxon>
    </lineage>
</organism>
<accession>A0A507BAM1</accession>
<dbReference type="GeneID" id="41971789"/>
<evidence type="ECO:0000313" key="2">
    <source>
        <dbReference type="EMBL" id="TPX15644.1"/>
    </source>
</evidence>
<evidence type="ECO:0000256" key="1">
    <source>
        <dbReference type="SAM" id="MobiDB-lite"/>
    </source>
</evidence>
<name>A0A507BAM1_9PEZI</name>
<gene>
    <name evidence="2" type="ORF">E0L32_004342</name>
</gene>
<protein>
    <submittedName>
        <fullName evidence="2">Uncharacterized protein</fullName>
    </submittedName>
</protein>
<feature type="compositionally biased region" description="Pro residues" evidence="1">
    <location>
        <begin position="89"/>
        <end position="105"/>
    </location>
</feature>
<dbReference type="EMBL" id="SKBQ01000020">
    <property type="protein sequence ID" value="TPX15644.1"/>
    <property type="molecule type" value="Genomic_DNA"/>
</dbReference>
<comment type="caution">
    <text evidence="2">The sequence shown here is derived from an EMBL/GenBank/DDBJ whole genome shotgun (WGS) entry which is preliminary data.</text>
</comment>
<proteinExistence type="predicted"/>
<reference evidence="2 3" key="1">
    <citation type="submission" date="2019-06" db="EMBL/GenBank/DDBJ databases">
        <title>Draft genome sequence of the filamentous fungus Phialemoniopsis curvata isolated from diesel fuel.</title>
        <authorList>
            <person name="Varaljay V.A."/>
            <person name="Lyon W.J."/>
            <person name="Crouch A.L."/>
            <person name="Drake C.E."/>
            <person name="Hollomon J.M."/>
            <person name="Nadeau L.J."/>
            <person name="Nunn H.S."/>
            <person name="Stevenson B.S."/>
            <person name="Bojanowski C.L."/>
            <person name="Crookes-Goodson W.J."/>
        </authorList>
    </citation>
    <scope>NUCLEOTIDE SEQUENCE [LARGE SCALE GENOMIC DNA]</scope>
    <source>
        <strain evidence="2 3">D216</strain>
    </source>
</reference>
<keyword evidence="3" id="KW-1185">Reference proteome</keyword>
<evidence type="ECO:0000313" key="3">
    <source>
        <dbReference type="Proteomes" id="UP000319257"/>
    </source>
</evidence>
<feature type="compositionally biased region" description="Low complexity" evidence="1">
    <location>
        <begin position="46"/>
        <end position="74"/>
    </location>
</feature>
<dbReference type="InParanoid" id="A0A507BAM1"/>
<dbReference type="AlphaFoldDB" id="A0A507BAM1"/>
<dbReference type="RefSeq" id="XP_030997355.1">
    <property type="nucleotide sequence ID" value="XM_031138742.1"/>
</dbReference>
<feature type="region of interest" description="Disordered" evidence="1">
    <location>
        <begin position="46"/>
        <end position="106"/>
    </location>
</feature>